<dbReference type="GO" id="GO:0016831">
    <property type="term" value="F:carboxy-lyase activity"/>
    <property type="evidence" value="ECO:0007669"/>
    <property type="project" value="InterPro"/>
</dbReference>
<name>A0A0W0TLL6_9GAMM</name>
<proteinExistence type="predicted"/>
<protein>
    <submittedName>
        <fullName evidence="3">5-carboxyvanillate decarboxylase</fullName>
    </submittedName>
</protein>
<reference evidence="3 4" key="1">
    <citation type="submission" date="2015-11" db="EMBL/GenBank/DDBJ databases">
        <title>Genomic analysis of 38 Legionella species identifies large and diverse effector repertoires.</title>
        <authorList>
            <person name="Burstein D."/>
            <person name="Amaro F."/>
            <person name="Zusman T."/>
            <person name="Lifshitz Z."/>
            <person name="Cohen O."/>
            <person name="Gilbert J.A."/>
            <person name="Pupko T."/>
            <person name="Shuman H.A."/>
            <person name="Segal G."/>
        </authorList>
    </citation>
    <scope>NUCLEOTIDE SEQUENCE [LARGE SCALE GENOMIC DNA]</scope>
    <source>
        <strain evidence="3 4">ATCC 49504</strain>
    </source>
</reference>
<comment type="caution">
    <text evidence="3">The sequence shown here is derived from an EMBL/GenBank/DDBJ whole genome shotgun (WGS) entry which is preliminary data.</text>
</comment>
<dbReference type="InterPro" id="IPR032465">
    <property type="entry name" value="ACMSD"/>
</dbReference>
<dbReference type="OrthoDB" id="149172at2"/>
<gene>
    <name evidence="3" type="ORF">Lgee_2194</name>
</gene>
<dbReference type="Proteomes" id="UP000054785">
    <property type="component" value="Unassembled WGS sequence"/>
</dbReference>
<dbReference type="GO" id="GO:0019748">
    <property type="term" value="P:secondary metabolic process"/>
    <property type="evidence" value="ECO:0007669"/>
    <property type="project" value="TreeGrafter"/>
</dbReference>
<evidence type="ECO:0000259" key="2">
    <source>
        <dbReference type="Pfam" id="PF04909"/>
    </source>
</evidence>
<dbReference type="AlphaFoldDB" id="A0A0W0TLL6"/>
<evidence type="ECO:0000313" key="4">
    <source>
        <dbReference type="Proteomes" id="UP000054785"/>
    </source>
</evidence>
<dbReference type="Gene3D" id="3.20.20.140">
    <property type="entry name" value="Metal-dependent hydrolases"/>
    <property type="match status" value="1"/>
</dbReference>
<keyword evidence="4" id="KW-1185">Reference proteome</keyword>
<dbReference type="PANTHER" id="PTHR21240">
    <property type="entry name" value="2-AMINO-3-CARBOXYLMUCONATE-6-SEMIALDEHYDE DECARBOXYLASE"/>
    <property type="match status" value="1"/>
</dbReference>
<dbReference type="EMBL" id="LNYC01000074">
    <property type="protein sequence ID" value="KTC96511.1"/>
    <property type="molecule type" value="Genomic_DNA"/>
</dbReference>
<dbReference type="PANTHER" id="PTHR21240:SF30">
    <property type="entry name" value="AMIDOHYDROLASE-RELATED DOMAIN-CONTAINING PROTEIN-RELATED"/>
    <property type="match status" value="1"/>
</dbReference>
<dbReference type="GO" id="GO:0005829">
    <property type="term" value="C:cytosol"/>
    <property type="evidence" value="ECO:0007669"/>
    <property type="project" value="TreeGrafter"/>
</dbReference>
<evidence type="ECO:0000256" key="1">
    <source>
        <dbReference type="ARBA" id="ARBA00023239"/>
    </source>
</evidence>
<evidence type="ECO:0000313" key="3">
    <source>
        <dbReference type="EMBL" id="KTC96511.1"/>
    </source>
</evidence>
<dbReference type="GO" id="GO:0016787">
    <property type="term" value="F:hydrolase activity"/>
    <property type="evidence" value="ECO:0007669"/>
    <property type="project" value="InterPro"/>
</dbReference>
<dbReference type="Pfam" id="PF04909">
    <property type="entry name" value="Amidohydro_2"/>
    <property type="match status" value="1"/>
</dbReference>
<feature type="domain" description="Amidohydrolase-related" evidence="2">
    <location>
        <begin position="63"/>
        <end position="343"/>
    </location>
</feature>
<sequence>MRSIDLETHFYTQAAFEYLASRKAFPRLEEGKYPGIHYLRFNETVTLVHDEAFISRLCDMGEQRIAMMDAAGLDVQVLSFSTPGLDECSEKTYETLTTMARMHNDVLHEAIKRHPGRFEGFATLALQSVKEAVLELTRCVSTLGFKGWLTHANYGKDIYLDNRQFWPLLEAAEALNIPVYLHPTIPQGAEYGQYGFALAGPALGFQFETSLCLLRMIYAGVFDAFPKLQIIIGHLGETLPFLVPDRIDWAYVNPGLSKLPAFIDLRPKIDKTPSEVLLNNVHVTTSGRFSKAALDFVIRVMGIDRVLLATDYPYEDLQRSMDFIRNCGLTDKELRKICFENAQNMGFGLNG</sequence>
<dbReference type="InterPro" id="IPR032466">
    <property type="entry name" value="Metal_Hydrolase"/>
</dbReference>
<keyword evidence="1" id="KW-0456">Lyase</keyword>
<organism evidence="3 4">
    <name type="scientific">Legionella geestiana</name>
    <dbReference type="NCBI Taxonomy" id="45065"/>
    <lineage>
        <taxon>Bacteria</taxon>
        <taxon>Pseudomonadati</taxon>
        <taxon>Pseudomonadota</taxon>
        <taxon>Gammaproteobacteria</taxon>
        <taxon>Legionellales</taxon>
        <taxon>Legionellaceae</taxon>
        <taxon>Legionella</taxon>
    </lineage>
</organism>
<dbReference type="STRING" id="45065.Lgee_2194"/>
<dbReference type="InterPro" id="IPR006680">
    <property type="entry name" value="Amidohydro-rel"/>
</dbReference>
<accession>A0A0W0TLL6</accession>
<dbReference type="RefSeq" id="WP_028387272.1">
    <property type="nucleotide sequence ID" value="NZ_CAAAHN010000005.1"/>
</dbReference>
<dbReference type="PATRIC" id="fig|45065.4.peg.2384"/>
<dbReference type="SUPFAM" id="SSF51556">
    <property type="entry name" value="Metallo-dependent hydrolases"/>
    <property type="match status" value="1"/>
</dbReference>